<protein>
    <submittedName>
        <fullName evidence="1">Uncharacterized protein</fullName>
    </submittedName>
</protein>
<reference evidence="1 2" key="1">
    <citation type="journal article" date="2019" name="Commun. Biol.">
        <title>The bagworm genome reveals a unique fibroin gene that provides high tensile strength.</title>
        <authorList>
            <person name="Kono N."/>
            <person name="Nakamura H."/>
            <person name="Ohtoshi R."/>
            <person name="Tomita M."/>
            <person name="Numata K."/>
            <person name="Arakawa K."/>
        </authorList>
    </citation>
    <scope>NUCLEOTIDE SEQUENCE [LARGE SCALE GENOMIC DNA]</scope>
</reference>
<keyword evidence="2" id="KW-1185">Reference proteome</keyword>
<evidence type="ECO:0000313" key="1">
    <source>
        <dbReference type="EMBL" id="GBP12221.1"/>
    </source>
</evidence>
<sequence>MKETFIERWYNRAGTTALSSLGYYDPIGLISPRSHHRTSSTALSPPRWYHRAAIIALISPHSHHRDSTTGLSMFALFELFEQVPPCTFRILAAYKTCFNVNSKT</sequence>
<accession>A0A4C1TFY8</accession>
<comment type="caution">
    <text evidence="1">The sequence shown here is derived from an EMBL/GenBank/DDBJ whole genome shotgun (WGS) entry which is preliminary data.</text>
</comment>
<organism evidence="1 2">
    <name type="scientific">Eumeta variegata</name>
    <name type="common">Bagworm moth</name>
    <name type="synonym">Eumeta japonica</name>
    <dbReference type="NCBI Taxonomy" id="151549"/>
    <lineage>
        <taxon>Eukaryota</taxon>
        <taxon>Metazoa</taxon>
        <taxon>Ecdysozoa</taxon>
        <taxon>Arthropoda</taxon>
        <taxon>Hexapoda</taxon>
        <taxon>Insecta</taxon>
        <taxon>Pterygota</taxon>
        <taxon>Neoptera</taxon>
        <taxon>Endopterygota</taxon>
        <taxon>Lepidoptera</taxon>
        <taxon>Glossata</taxon>
        <taxon>Ditrysia</taxon>
        <taxon>Tineoidea</taxon>
        <taxon>Psychidae</taxon>
        <taxon>Oiketicinae</taxon>
        <taxon>Eumeta</taxon>
    </lineage>
</organism>
<dbReference type="Proteomes" id="UP000299102">
    <property type="component" value="Unassembled WGS sequence"/>
</dbReference>
<evidence type="ECO:0000313" key="2">
    <source>
        <dbReference type="Proteomes" id="UP000299102"/>
    </source>
</evidence>
<name>A0A4C1TFY8_EUMVA</name>
<dbReference type="EMBL" id="BGZK01000050">
    <property type="protein sequence ID" value="GBP12221.1"/>
    <property type="molecule type" value="Genomic_DNA"/>
</dbReference>
<dbReference type="AlphaFoldDB" id="A0A4C1TFY8"/>
<proteinExistence type="predicted"/>
<gene>
    <name evidence="1" type="ORF">EVAR_6395_1</name>
</gene>